<gene>
    <name evidence="1" type="ORF">WKW82_21540</name>
</gene>
<evidence type="ECO:0000313" key="1">
    <source>
        <dbReference type="EMBL" id="MEJ8849251.1"/>
    </source>
</evidence>
<reference evidence="1 2" key="1">
    <citation type="submission" date="2024-03" db="EMBL/GenBank/DDBJ databases">
        <title>Novel species of the genus Variovorax.</title>
        <authorList>
            <person name="Liu Q."/>
            <person name="Xin Y.-H."/>
        </authorList>
    </citation>
    <scope>NUCLEOTIDE SEQUENCE [LARGE SCALE GENOMIC DNA]</scope>
    <source>
        <strain evidence="1 2">KACC 18900</strain>
    </source>
</reference>
<dbReference type="RefSeq" id="WP_340344381.1">
    <property type="nucleotide sequence ID" value="NZ_JBBKZT010000010.1"/>
</dbReference>
<organism evidence="1 2">
    <name type="scientific">Variovorax rhizosphaerae</name>
    <dbReference type="NCBI Taxonomy" id="1836200"/>
    <lineage>
        <taxon>Bacteria</taxon>
        <taxon>Pseudomonadati</taxon>
        <taxon>Pseudomonadota</taxon>
        <taxon>Betaproteobacteria</taxon>
        <taxon>Burkholderiales</taxon>
        <taxon>Comamonadaceae</taxon>
        <taxon>Variovorax</taxon>
    </lineage>
</organism>
<comment type="caution">
    <text evidence="1">The sequence shown here is derived from an EMBL/GenBank/DDBJ whole genome shotgun (WGS) entry which is preliminary data.</text>
</comment>
<name>A0ABU8WNY9_9BURK</name>
<accession>A0ABU8WNY9</accession>
<keyword evidence="2" id="KW-1185">Reference proteome</keyword>
<dbReference type="NCBIfam" id="TIGR04256">
    <property type="entry name" value="GxxExxY"/>
    <property type="match status" value="1"/>
</dbReference>
<dbReference type="InterPro" id="IPR026350">
    <property type="entry name" value="GxxExxY"/>
</dbReference>
<protein>
    <submittedName>
        <fullName evidence="1">GxxExxY protein</fullName>
    </submittedName>
</protein>
<dbReference type="Proteomes" id="UP001385892">
    <property type="component" value="Unassembled WGS sequence"/>
</dbReference>
<proteinExistence type="predicted"/>
<dbReference type="EMBL" id="JBBKZT010000010">
    <property type="protein sequence ID" value="MEJ8849251.1"/>
    <property type="molecule type" value="Genomic_DNA"/>
</dbReference>
<sequence>MSSPDIQNDFSHEIIGACVEVQRVLGTGLSEAAYAAALEVELAEREIGFKRDVPLSATYKNRPLGEVYRAGFVVEQSVIVELRAADVLTDLHRAQVMAALRLSGLKLGLLINFNVFPVVKGVHRIVSKP</sequence>
<dbReference type="Pfam" id="PF13366">
    <property type="entry name" value="PDDEXK_3"/>
    <property type="match status" value="1"/>
</dbReference>
<evidence type="ECO:0000313" key="2">
    <source>
        <dbReference type="Proteomes" id="UP001385892"/>
    </source>
</evidence>